<dbReference type="FunFam" id="3.30.200.20:FF:000038">
    <property type="entry name" value="LIM domain kinase 2"/>
    <property type="match status" value="1"/>
</dbReference>
<dbReference type="AlphaFoldDB" id="A0A7N6AGX7"/>
<comment type="similarity">
    <text evidence="3">Belongs to the protein kinase superfamily. TKL Ser/Thr protein kinase family.</text>
</comment>
<dbReference type="InterPro" id="IPR001781">
    <property type="entry name" value="Znf_LIM"/>
</dbReference>
<keyword evidence="11" id="KW-0418">Kinase</keyword>
<dbReference type="SMART" id="SM00132">
    <property type="entry name" value="LIM"/>
    <property type="match status" value="1"/>
</dbReference>
<keyword evidence="5" id="KW-0963">Cytoplasm</keyword>
<dbReference type="GO" id="GO:0004674">
    <property type="term" value="F:protein serine/threonine kinase activity"/>
    <property type="evidence" value="ECO:0007669"/>
    <property type="project" value="UniProtKB-KW"/>
</dbReference>
<feature type="domain" description="Protein kinase" evidence="23">
    <location>
        <begin position="201"/>
        <end position="485"/>
    </location>
</feature>
<reference evidence="25" key="3">
    <citation type="submission" date="2025-09" db="UniProtKB">
        <authorList>
            <consortium name="Ensembl"/>
        </authorList>
    </citation>
    <scope>IDENTIFICATION</scope>
</reference>
<dbReference type="InterPro" id="IPR017441">
    <property type="entry name" value="Protein_kinase_ATP_BS"/>
</dbReference>
<dbReference type="PROSITE" id="PS50023">
    <property type="entry name" value="LIM_DOMAIN_2"/>
    <property type="match status" value="1"/>
</dbReference>
<keyword evidence="13 21" id="KW-0067">ATP-binding</keyword>
<comment type="catalytic activity">
    <reaction evidence="18">
        <text>L-threonyl-[protein] + ATP = O-phospho-L-threonyl-[protein] + ADP + H(+)</text>
        <dbReference type="Rhea" id="RHEA:46608"/>
        <dbReference type="Rhea" id="RHEA-COMP:11060"/>
        <dbReference type="Rhea" id="RHEA-COMP:11605"/>
        <dbReference type="ChEBI" id="CHEBI:15378"/>
        <dbReference type="ChEBI" id="CHEBI:30013"/>
        <dbReference type="ChEBI" id="CHEBI:30616"/>
        <dbReference type="ChEBI" id="CHEBI:61977"/>
        <dbReference type="ChEBI" id="CHEBI:456216"/>
        <dbReference type="EC" id="2.7.11.1"/>
    </reaction>
    <physiologicalReaction direction="left-to-right" evidence="18">
        <dbReference type="Rhea" id="RHEA:46609"/>
    </physiologicalReaction>
</comment>
<dbReference type="FunFam" id="1.10.510.10:FF:000282">
    <property type="entry name" value="LIM domain kinase 1"/>
    <property type="match status" value="1"/>
</dbReference>
<dbReference type="SUPFAM" id="SSF50156">
    <property type="entry name" value="PDZ domain-like"/>
    <property type="match status" value="1"/>
</dbReference>
<dbReference type="GO" id="GO:0046872">
    <property type="term" value="F:metal ion binding"/>
    <property type="evidence" value="ECO:0007669"/>
    <property type="project" value="UniProtKB-KW"/>
</dbReference>
<dbReference type="GO" id="GO:0005524">
    <property type="term" value="F:ATP binding"/>
    <property type="evidence" value="ECO:0007669"/>
    <property type="project" value="UniProtKB-UniRule"/>
</dbReference>
<dbReference type="Ensembl" id="ENSATET00000058978.2">
    <property type="protein sequence ID" value="ENSATEP00000048227.1"/>
    <property type="gene ID" value="ENSATEG00000007926.3"/>
</dbReference>
<proteinExistence type="inferred from homology"/>
<dbReference type="GO" id="GO:0005856">
    <property type="term" value="C:cytoskeleton"/>
    <property type="evidence" value="ECO:0007669"/>
    <property type="project" value="UniProtKB-SubCell"/>
</dbReference>
<evidence type="ECO:0000256" key="11">
    <source>
        <dbReference type="ARBA" id="ARBA00022777"/>
    </source>
</evidence>
<organism evidence="25 26">
    <name type="scientific">Anabas testudineus</name>
    <name type="common">Climbing perch</name>
    <name type="synonym">Anthias testudineus</name>
    <dbReference type="NCBI Taxonomy" id="64144"/>
    <lineage>
        <taxon>Eukaryota</taxon>
        <taxon>Metazoa</taxon>
        <taxon>Chordata</taxon>
        <taxon>Craniata</taxon>
        <taxon>Vertebrata</taxon>
        <taxon>Euteleostomi</taxon>
        <taxon>Actinopterygii</taxon>
        <taxon>Neopterygii</taxon>
        <taxon>Teleostei</taxon>
        <taxon>Neoteleostei</taxon>
        <taxon>Acanthomorphata</taxon>
        <taxon>Anabantaria</taxon>
        <taxon>Anabantiformes</taxon>
        <taxon>Anabantoidei</taxon>
        <taxon>Anabantidae</taxon>
        <taxon>Anabas</taxon>
    </lineage>
</organism>
<reference evidence="25" key="1">
    <citation type="submission" date="2021-04" db="EMBL/GenBank/DDBJ databases">
        <authorList>
            <consortium name="Wellcome Sanger Institute Data Sharing"/>
        </authorList>
    </citation>
    <scope>NUCLEOTIDE SEQUENCE [LARGE SCALE GENOMIC DNA]</scope>
</reference>
<keyword evidence="14 20" id="KW-0440">LIM domain</keyword>
<dbReference type="Gene3D" id="3.30.200.20">
    <property type="entry name" value="Phosphorylase Kinase, domain 1"/>
    <property type="match status" value="1"/>
</dbReference>
<dbReference type="PROSITE" id="PS00478">
    <property type="entry name" value="LIM_DOMAIN_1"/>
    <property type="match status" value="1"/>
</dbReference>
<evidence type="ECO:0000256" key="3">
    <source>
        <dbReference type="ARBA" id="ARBA00005843"/>
    </source>
</evidence>
<evidence type="ECO:0000313" key="26">
    <source>
        <dbReference type="Proteomes" id="UP000265040"/>
    </source>
</evidence>
<keyword evidence="16" id="KW-0539">Nucleus</keyword>
<dbReference type="InterPro" id="IPR001245">
    <property type="entry name" value="Ser-Thr/Tyr_kinase_cat_dom"/>
</dbReference>
<feature type="region of interest" description="Disordered" evidence="22">
    <location>
        <begin position="507"/>
        <end position="561"/>
    </location>
</feature>
<keyword evidence="10 21" id="KW-0547">Nucleotide-binding</keyword>
<evidence type="ECO:0000313" key="25">
    <source>
        <dbReference type="Ensembl" id="ENSATEP00000048227.1"/>
    </source>
</evidence>
<dbReference type="GO" id="GO:0030036">
    <property type="term" value="P:actin cytoskeleton organization"/>
    <property type="evidence" value="ECO:0007669"/>
    <property type="project" value="TreeGrafter"/>
</dbReference>
<protein>
    <recommendedName>
        <fullName evidence="17">LIM domain kinase 1</fullName>
        <ecNumber evidence="4">2.7.11.1</ecNumber>
    </recommendedName>
</protein>
<dbReference type="GO" id="GO:0005634">
    <property type="term" value="C:nucleus"/>
    <property type="evidence" value="ECO:0007669"/>
    <property type="project" value="UniProtKB-SubCell"/>
</dbReference>
<dbReference type="InterPro" id="IPR000719">
    <property type="entry name" value="Prot_kinase_dom"/>
</dbReference>
<name>A0A7N6AGX7_ANATE</name>
<comment type="subcellular location">
    <subcellularLocation>
        <location evidence="2">Cytoplasm</location>
        <location evidence="2">Cytoskeleton</location>
    </subcellularLocation>
    <subcellularLocation>
        <location evidence="1">Nucleus</location>
    </subcellularLocation>
</comment>
<evidence type="ECO:0000256" key="4">
    <source>
        <dbReference type="ARBA" id="ARBA00012513"/>
    </source>
</evidence>
<evidence type="ECO:0000256" key="22">
    <source>
        <dbReference type="SAM" id="MobiDB-lite"/>
    </source>
</evidence>
<dbReference type="GO" id="GO:0005737">
    <property type="term" value="C:cytoplasm"/>
    <property type="evidence" value="ECO:0007669"/>
    <property type="project" value="TreeGrafter"/>
</dbReference>
<dbReference type="GeneTree" id="ENSGT00940000156345"/>
<evidence type="ECO:0000256" key="5">
    <source>
        <dbReference type="ARBA" id="ARBA00022490"/>
    </source>
</evidence>
<reference evidence="25" key="2">
    <citation type="submission" date="2025-08" db="UniProtKB">
        <authorList>
            <consortium name="Ensembl"/>
        </authorList>
    </citation>
    <scope>IDENTIFICATION</scope>
</reference>
<evidence type="ECO:0000256" key="18">
    <source>
        <dbReference type="ARBA" id="ARBA00048659"/>
    </source>
</evidence>
<evidence type="ECO:0000256" key="2">
    <source>
        <dbReference type="ARBA" id="ARBA00004245"/>
    </source>
</evidence>
<dbReference type="PROSITE" id="PS00107">
    <property type="entry name" value="PROTEIN_KINASE_ATP"/>
    <property type="match status" value="1"/>
</dbReference>
<evidence type="ECO:0000256" key="6">
    <source>
        <dbReference type="ARBA" id="ARBA00022527"/>
    </source>
</evidence>
<feature type="compositionally biased region" description="Polar residues" evidence="22">
    <location>
        <begin position="533"/>
        <end position="561"/>
    </location>
</feature>
<evidence type="ECO:0000256" key="14">
    <source>
        <dbReference type="ARBA" id="ARBA00023038"/>
    </source>
</evidence>
<dbReference type="PANTHER" id="PTHR46485">
    <property type="entry name" value="LIM DOMAIN KINASE 1"/>
    <property type="match status" value="1"/>
</dbReference>
<dbReference type="Proteomes" id="UP000265040">
    <property type="component" value="Chromosome 14"/>
</dbReference>
<dbReference type="Gene3D" id="1.10.510.10">
    <property type="entry name" value="Transferase(Phosphotransferase) domain 1"/>
    <property type="match status" value="1"/>
</dbReference>
<evidence type="ECO:0000256" key="1">
    <source>
        <dbReference type="ARBA" id="ARBA00004123"/>
    </source>
</evidence>
<keyword evidence="7" id="KW-0808">Transferase</keyword>
<evidence type="ECO:0000256" key="21">
    <source>
        <dbReference type="PROSITE-ProRule" id="PRU10141"/>
    </source>
</evidence>
<evidence type="ECO:0000256" key="10">
    <source>
        <dbReference type="ARBA" id="ARBA00022741"/>
    </source>
</evidence>
<evidence type="ECO:0000256" key="13">
    <source>
        <dbReference type="ARBA" id="ARBA00022840"/>
    </source>
</evidence>
<evidence type="ECO:0000256" key="17">
    <source>
        <dbReference type="ARBA" id="ARBA00040667"/>
    </source>
</evidence>
<feature type="domain" description="LIM zinc-binding" evidence="24">
    <location>
        <begin position="42"/>
        <end position="133"/>
    </location>
</feature>
<keyword evidence="12 20" id="KW-0862">Zinc</keyword>
<evidence type="ECO:0000256" key="12">
    <source>
        <dbReference type="ARBA" id="ARBA00022833"/>
    </source>
</evidence>
<dbReference type="Gene3D" id="2.10.110.10">
    <property type="entry name" value="Cysteine Rich Protein"/>
    <property type="match status" value="2"/>
</dbReference>
<dbReference type="GO" id="GO:0051496">
    <property type="term" value="P:positive regulation of stress fiber assembly"/>
    <property type="evidence" value="ECO:0007669"/>
    <property type="project" value="TreeGrafter"/>
</dbReference>
<keyword evidence="9" id="KW-0677">Repeat</keyword>
<evidence type="ECO:0000256" key="9">
    <source>
        <dbReference type="ARBA" id="ARBA00022737"/>
    </source>
</evidence>
<evidence type="ECO:0000256" key="19">
    <source>
        <dbReference type="ARBA" id="ARBA00048977"/>
    </source>
</evidence>
<comment type="catalytic activity">
    <reaction evidence="19">
        <text>L-seryl-[protein] + ATP = O-phospho-L-seryl-[protein] + ADP + H(+)</text>
        <dbReference type="Rhea" id="RHEA:17989"/>
        <dbReference type="Rhea" id="RHEA-COMP:9863"/>
        <dbReference type="Rhea" id="RHEA-COMP:11604"/>
        <dbReference type="ChEBI" id="CHEBI:15378"/>
        <dbReference type="ChEBI" id="CHEBI:29999"/>
        <dbReference type="ChEBI" id="CHEBI:30616"/>
        <dbReference type="ChEBI" id="CHEBI:83421"/>
        <dbReference type="ChEBI" id="CHEBI:456216"/>
        <dbReference type="EC" id="2.7.11.1"/>
    </reaction>
    <physiologicalReaction direction="left-to-right" evidence="19">
        <dbReference type="Rhea" id="RHEA:17990"/>
    </physiologicalReaction>
</comment>
<keyword evidence="15" id="KW-0206">Cytoskeleton</keyword>
<evidence type="ECO:0000259" key="23">
    <source>
        <dbReference type="PROSITE" id="PS50011"/>
    </source>
</evidence>
<dbReference type="Pfam" id="PF07714">
    <property type="entry name" value="PK_Tyr_Ser-Thr"/>
    <property type="match status" value="1"/>
</dbReference>
<keyword evidence="8 20" id="KW-0479">Metal-binding</keyword>
<evidence type="ECO:0000256" key="7">
    <source>
        <dbReference type="ARBA" id="ARBA00022679"/>
    </source>
</evidence>
<evidence type="ECO:0000256" key="20">
    <source>
        <dbReference type="PROSITE-ProRule" id="PRU00125"/>
    </source>
</evidence>
<evidence type="ECO:0000256" key="8">
    <source>
        <dbReference type="ARBA" id="ARBA00022723"/>
    </source>
</evidence>
<dbReference type="PROSITE" id="PS50011">
    <property type="entry name" value="PROTEIN_KINASE_DOM"/>
    <property type="match status" value="1"/>
</dbReference>
<dbReference type="InterPro" id="IPR036034">
    <property type="entry name" value="PDZ_sf"/>
</dbReference>
<accession>A0A7N6AGX7</accession>
<evidence type="ECO:0000256" key="16">
    <source>
        <dbReference type="ARBA" id="ARBA00023242"/>
    </source>
</evidence>
<evidence type="ECO:0000256" key="15">
    <source>
        <dbReference type="ARBA" id="ARBA00023212"/>
    </source>
</evidence>
<sequence>LTLPHVPHVFRCCECGCILTRWYYEREGQLYCKKHYWARYGEHCHGCKETVATGLVMVAGDQKYHPECFTCMSCEMVIGDGDTYTLVERSKLYWLDPAVLSPDLLSSVQTGDQILEVNGISVCNISPDEVMLTPAYFGPLLLLFSIYMSFFFSRRSCSIDKCPPSPRTQSLTSQKRDMVRSESLRVDPGDRTHRIFRPSDLIHGEVLGKGCFGQAVKVTHKETGEVMVMKELISFDEETQKTFLKEVKVMRCLDHPNVLKFIGLFYKDKRINFVSEYIQGGTLRETIVKMDKDFPWRIRVGYAKDIAAGMAYLHSMNVIHRDLNSYNCLVRENQSVVVADFGLARLVMEERNQRRTFSMERPAKGTLAELRKPDRRKRYTVVGNPYWMAPEMIHGKSYDERVDIFSFGIMICEIIGTVSADPDYLPRTNDFGLNVDGFLQKYHPPQCPLPFLPLAVLCCEKDADKRPPFSKLVEWLENLQMHLDIGLPLLSELEQLCQAFWQNHNQQNHSHNQDKAITSHEQRESPDHAQHLDNANNHIEPNHSFNSRRQNQNSEPDSYLVGQQHTHDNHEMRTGQDHFSLSKECKSLSQNNNSGQESSQPLQVNNSVLGQCNKPGKISKAQWNSITDDSSFL</sequence>
<dbReference type="PANTHER" id="PTHR46485:SF7">
    <property type="entry name" value="LIM DOMAIN KINASE 1"/>
    <property type="match status" value="1"/>
</dbReference>
<keyword evidence="26" id="KW-1185">Reference proteome</keyword>
<feature type="compositionally biased region" description="Basic and acidic residues" evidence="22">
    <location>
        <begin position="511"/>
        <end position="531"/>
    </location>
</feature>
<dbReference type="EC" id="2.7.11.1" evidence="4"/>
<evidence type="ECO:0000259" key="24">
    <source>
        <dbReference type="PROSITE" id="PS50023"/>
    </source>
</evidence>
<dbReference type="SUPFAM" id="SSF56112">
    <property type="entry name" value="Protein kinase-like (PK-like)"/>
    <property type="match status" value="1"/>
</dbReference>
<feature type="binding site" evidence="21">
    <location>
        <position position="230"/>
    </location>
    <ligand>
        <name>ATP</name>
        <dbReference type="ChEBI" id="CHEBI:30616"/>
    </ligand>
</feature>
<dbReference type="InterPro" id="IPR050940">
    <property type="entry name" value="Actin_reg-Ser/Thr_kinase"/>
</dbReference>
<keyword evidence="6" id="KW-0723">Serine/threonine-protein kinase</keyword>
<dbReference type="InterPro" id="IPR011009">
    <property type="entry name" value="Kinase-like_dom_sf"/>
</dbReference>
<dbReference type="GO" id="GO:0043005">
    <property type="term" value="C:neuron projection"/>
    <property type="evidence" value="ECO:0007669"/>
    <property type="project" value="TreeGrafter"/>
</dbReference>
<dbReference type="SUPFAM" id="SSF57716">
    <property type="entry name" value="Glucocorticoid receptor-like (DNA-binding domain)"/>
    <property type="match status" value="2"/>
</dbReference>
<dbReference type="Pfam" id="PF00412">
    <property type="entry name" value="LIM"/>
    <property type="match status" value="2"/>
</dbReference>